<evidence type="ECO:0000313" key="1">
    <source>
        <dbReference type="EMBL" id="QCX40381.1"/>
    </source>
</evidence>
<protein>
    <submittedName>
        <fullName evidence="1">Uncharacterized protein</fullName>
    </submittedName>
</protein>
<keyword evidence="2" id="KW-1185">Reference proteome</keyword>
<dbReference type="KEGG" id="fbe:FF125_18735"/>
<dbReference type="RefSeq" id="WP_138951350.1">
    <property type="nucleotide sequence ID" value="NZ_CP040749.1"/>
</dbReference>
<dbReference type="OrthoDB" id="1447597at2"/>
<organism evidence="1 2">
    <name type="scientific">Aureibaculum algae</name>
    <dbReference type="NCBI Taxonomy" id="2584122"/>
    <lineage>
        <taxon>Bacteria</taxon>
        <taxon>Pseudomonadati</taxon>
        <taxon>Bacteroidota</taxon>
        <taxon>Flavobacteriia</taxon>
        <taxon>Flavobacteriales</taxon>
        <taxon>Flavobacteriaceae</taxon>
        <taxon>Aureibaculum</taxon>
    </lineage>
</organism>
<name>A0A5B7TYJ6_9FLAO</name>
<reference evidence="1 2" key="1">
    <citation type="submission" date="2019-05" db="EMBL/GenBank/DDBJ databases">
        <title>Algicella ahnfeltiae gen. nov., sp. nov., a novel marine bacterium of the family Flavobacteriaceae isolated from a red alga.</title>
        <authorList>
            <person name="Nedashkovskaya O.I."/>
            <person name="Kukhlevskiy A.D."/>
            <person name="Kim S.-G."/>
            <person name="Zhukova N.V."/>
            <person name="Mikhailov V.V."/>
        </authorList>
    </citation>
    <scope>NUCLEOTIDE SEQUENCE [LARGE SCALE GENOMIC DNA]</scope>
    <source>
        <strain evidence="1 2">10Alg115</strain>
    </source>
</reference>
<dbReference type="EMBL" id="CP040749">
    <property type="protein sequence ID" value="QCX40381.1"/>
    <property type="molecule type" value="Genomic_DNA"/>
</dbReference>
<proteinExistence type="predicted"/>
<dbReference type="Proteomes" id="UP000306229">
    <property type="component" value="Chromosome"/>
</dbReference>
<evidence type="ECO:0000313" key="2">
    <source>
        <dbReference type="Proteomes" id="UP000306229"/>
    </source>
</evidence>
<dbReference type="AlphaFoldDB" id="A0A5B7TYJ6"/>
<accession>A0A5B7TYJ6</accession>
<sequence length="96" mass="11348">MFKIGEMVVCVDARRRWYKLGNLKENEMYTVVGFNPYDDGLVLKETKSIRSGHNAYARDRFRKVDYDFANNVLSDIKKEHHNHHSEKLSLKSEKTK</sequence>
<gene>
    <name evidence="1" type="ORF">FF125_18735</name>
</gene>